<dbReference type="CDD" id="cd00200">
    <property type="entry name" value="WD40"/>
    <property type="match status" value="1"/>
</dbReference>
<evidence type="ECO:0000256" key="2">
    <source>
        <dbReference type="ARBA" id="ARBA00022574"/>
    </source>
</evidence>
<keyword evidence="12" id="KW-1185">Reference proteome</keyword>
<dbReference type="SMART" id="SM00320">
    <property type="entry name" value="WD40"/>
    <property type="match status" value="5"/>
</dbReference>
<evidence type="ECO:0000256" key="8">
    <source>
        <dbReference type="ARBA" id="ARBA00026184"/>
    </source>
</evidence>
<evidence type="ECO:0000256" key="1">
    <source>
        <dbReference type="ARBA" id="ARBA00004324"/>
    </source>
</evidence>
<dbReference type="RefSeq" id="XP_067817558.1">
    <property type="nucleotide sequence ID" value="XM_067962284.1"/>
</dbReference>
<dbReference type="InterPro" id="IPR036322">
    <property type="entry name" value="WD40_repeat_dom_sf"/>
</dbReference>
<evidence type="ECO:0000256" key="5">
    <source>
        <dbReference type="ARBA" id="ARBA00023187"/>
    </source>
</evidence>
<dbReference type="SMART" id="SM00667">
    <property type="entry name" value="LisH"/>
    <property type="match status" value="1"/>
</dbReference>
<dbReference type="EMBL" id="SHOA02000013">
    <property type="protein sequence ID" value="TDH68059.1"/>
    <property type="molecule type" value="Genomic_DNA"/>
</dbReference>
<feature type="domain" description="TPL/SMU1 LisH-like dimerisation" evidence="10">
    <location>
        <begin position="11"/>
        <end position="41"/>
    </location>
</feature>
<dbReference type="InterPro" id="IPR015943">
    <property type="entry name" value="WD40/YVTN_repeat-like_dom_sf"/>
</dbReference>
<dbReference type="Proteomes" id="UP000294530">
    <property type="component" value="Unassembled WGS sequence"/>
</dbReference>
<dbReference type="AlphaFoldDB" id="A0A976FK87"/>
<dbReference type="KEGG" id="blac:94347955"/>
<accession>A0A976FK87</accession>
<comment type="subcellular location">
    <subcellularLocation>
        <location evidence="1">Nucleus speckle</location>
    </subcellularLocation>
</comment>
<gene>
    <name evidence="11" type="ORF">CCR75_004196</name>
</gene>
<dbReference type="InterPro" id="IPR045184">
    <property type="entry name" value="SMU1"/>
</dbReference>
<dbReference type="Gene3D" id="2.130.10.10">
    <property type="entry name" value="YVTN repeat-like/Quinoprotein amine dehydrogenase"/>
    <property type="match status" value="1"/>
</dbReference>
<evidence type="ECO:0000313" key="12">
    <source>
        <dbReference type="Proteomes" id="UP000294530"/>
    </source>
</evidence>
<dbReference type="PROSITE" id="PS50294">
    <property type="entry name" value="WD_REPEATS_REGION"/>
    <property type="match status" value="2"/>
</dbReference>
<keyword evidence="3" id="KW-0507">mRNA processing</keyword>
<proteinExistence type="inferred from homology"/>
<sequence length="524" mass="58772">MESTSQELDVPSSDAIRLILQFLRENRLFRAMRALQEESQVRLNAIESVDALVSDISHGRWDRVLQQTTMLECNTTSMMELYELVALEMMEAQERDVAMEMLRTTPALVAMKQTQPERYLRLETLVELADFDSSKVYANRSKQKRRDDVAQLFRNEVATVAPSRLLVLIGQALKWQQLQGLVPPGGNLDIFQGREKENVVDRTEKLVRKPAGKIKFSKTSMPFCAQFTRNGRMLVTGSKDGFIEVWDFETCKLRKDLEYQAKDELMMHANSVTAIACSLDGELLATASDDGQVKVWKLATGSCLRRFDSAHHEGIQSITFSRDGSQLLTASFDHLVRIHGLKSGNTLKEFRGHQSYVHVAFFVSNGNKVLSVSSDGTLKLWDAKTTECLKTMPVRTESFPTDVEIVNAVVVPSVSGSGEDVIICTRTSSMLRVSKEGKVLLTYKGDPLDENKSGHFVACTLSMHGKWLYGVTDKGFVVSFATKTGEHEMAMQICNADAFGIAHHPHRNIVATFGSDRYVRLWKA</sequence>
<dbReference type="SUPFAM" id="SSF50978">
    <property type="entry name" value="WD40 repeat-like"/>
    <property type="match status" value="1"/>
</dbReference>
<feature type="repeat" description="WD" evidence="9">
    <location>
        <begin position="350"/>
        <end position="391"/>
    </location>
</feature>
<dbReference type="Pfam" id="PF17814">
    <property type="entry name" value="LisH_TPL"/>
    <property type="match status" value="1"/>
</dbReference>
<dbReference type="InterPro" id="IPR006594">
    <property type="entry name" value="LisH"/>
</dbReference>
<comment type="caution">
    <text evidence="11">The sequence shown here is derived from an EMBL/GenBank/DDBJ whole genome shotgun (WGS) entry which is preliminary data.</text>
</comment>
<dbReference type="PANTHER" id="PTHR22848">
    <property type="entry name" value="WD40 REPEAT PROTEIN"/>
    <property type="match status" value="1"/>
</dbReference>
<dbReference type="InterPro" id="IPR020472">
    <property type="entry name" value="WD40_PAC1"/>
</dbReference>
<evidence type="ECO:0000256" key="6">
    <source>
        <dbReference type="ARBA" id="ARBA00023242"/>
    </source>
</evidence>
<dbReference type="OrthoDB" id="538223at2759"/>
<dbReference type="GO" id="GO:0016607">
    <property type="term" value="C:nuclear speck"/>
    <property type="evidence" value="ECO:0007669"/>
    <property type="project" value="UniProtKB-SubCell"/>
</dbReference>
<feature type="repeat" description="WD" evidence="9">
    <location>
        <begin position="308"/>
        <end position="349"/>
    </location>
</feature>
<evidence type="ECO:0000259" key="10">
    <source>
        <dbReference type="Pfam" id="PF17814"/>
    </source>
</evidence>
<organism evidence="11 12">
    <name type="scientific">Bremia lactucae</name>
    <name type="common">Lettuce downy mildew</name>
    <dbReference type="NCBI Taxonomy" id="4779"/>
    <lineage>
        <taxon>Eukaryota</taxon>
        <taxon>Sar</taxon>
        <taxon>Stramenopiles</taxon>
        <taxon>Oomycota</taxon>
        <taxon>Peronosporomycetes</taxon>
        <taxon>Peronosporales</taxon>
        <taxon>Peronosporaceae</taxon>
        <taxon>Bremia</taxon>
    </lineage>
</organism>
<name>A0A976FK87_BRELC</name>
<keyword evidence="6" id="KW-0539">Nucleus</keyword>
<evidence type="ECO:0000313" key="11">
    <source>
        <dbReference type="EMBL" id="TDH68059.1"/>
    </source>
</evidence>
<keyword evidence="2 9" id="KW-0853">WD repeat</keyword>
<dbReference type="PROSITE" id="PS00678">
    <property type="entry name" value="WD_REPEATS_1"/>
    <property type="match status" value="2"/>
</dbReference>
<dbReference type="PRINTS" id="PR00320">
    <property type="entry name" value="GPROTEINBRPT"/>
</dbReference>
<dbReference type="InterPro" id="IPR019775">
    <property type="entry name" value="WD40_repeat_CS"/>
</dbReference>
<dbReference type="PROSITE" id="PS50896">
    <property type="entry name" value="LISH"/>
    <property type="match status" value="1"/>
</dbReference>
<protein>
    <recommendedName>
        <fullName evidence="8">WD40 repeat-containing protein SMU1</fullName>
    </recommendedName>
</protein>
<dbReference type="InterPro" id="IPR001680">
    <property type="entry name" value="WD40_rpt"/>
</dbReference>
<dbReference type="InterPro" id="IPR054532">
    <property type="entry name" value="TPL_SMU1_LisH-like"/>
</dbReference>
<evidence type="ECO:0000256" key="9">
    <source>
        <dbReference type="PROSITE-ProRule" id="PRU00221"/>
    </source>
</evidence>
<feature type="repeat" description="WD" evidence="9">
    <location>
        <begin position="227"/>
        <end position="256"/>
    </location>
</feature>
<evidence type="ECO:0000256" key="4">
    <source>
        <dbReference type="ARBA" id="ARBA00022737"/>
    </source>
</evidence>
<evidence type="ECO:0000256" key="3">
    <source>
        <dbReference type="ARBA" id="ARBA00022664"/>
    </source>
</evidence>
<dbReference type="GeneID" id="94347955"/>
<dbReference type="GO" id="GO:0000398">
    <property type="term" value="P:mRNA splicing, via spliceosome"/>
    <property type="evidence" value="ECO:0007669"/>
    <property type="project" value="InterPro"/>
</dbReference>
<dbReference type="Pfam" id="PF00400">
    <property type="entry name" value="WD40"/>
    <property type="match status" value="4"/>
</dbReference>
<keyword evidence="4" id="KW-0677">Repeat</keyword>
<dbReference type="PROSITE" id="PS50082">
    <property type="entry name" value="WD_REPEATS_2"/>
    <property type="match status" value="4"/>
</dbReference>
<keyword evidence="5" id="KW-0508">mRNA splicing</keyword>
<comment type="similarity">
    <text evidence="7">Belongs to the WD repeat SMU1 family.</text>
</comment>
<feature type="repeat" description="WD" evidence="9">
    <location>
        <begin position="265"/>
        <end position="306"/>
    </location>
</feature>
<evidence type="ECO:0000256" key="7">
    <source>
        <dbReference type="ARBA" id="ARBA00025801"/>
    </source>
</evidence>
<reference evidence="11 12" key="1">
    <citation type="journal article" date="2021" name="Genome Biol.">
        <title>AFLAP: assembly-free linkage analysis pipeline using k-mers from genome sequencing data.</title>
        <authorList>
            <person name="Fletcher K."/>
            <person name="Zhang L."/>
            <person name="Gil J."/>
            <person name="Han R."/>
            <person name="Cavanaugh K."/>
            <person name="Michelmore R."/>
        </authorList>
    </citation>
    <scope>NUCLEOTIDE SEQUENCE [LARGE SCALE GENOMIC DNA]</scope>
    <source>
        <strain evidence="11 12">SF5</strain>
    </source>
</reference>